<sequence>MFSVSYDYHKVSLGSWSSQTAAGEATSPLSHEMTWHEARRMTHNIESMMLRLHTHTDAQNPKENVDTTPTRVVPRSISETAQVQCKNNLCIIDLVSSFYVLRFLF</sequence>
<dbReference type="EMBL" id="JAHRIN010050504">
    <property type="protein sequence ID" value="MEQ2208432.1"/>
    <property type="molecule type" value="Genomic_DNA"/>
</dbReference>
<accession>A0ABV0RLV9</accession>
<organism evidence="1 2">
    <name type="scientific">Xenoophorus captivus</name>
    <dbReference type="NCBI Taxonomy" id="1517983"/>
    <lineage>
        <taxon>Eukaryota</taxon>
        <taxon>Metazoa</taxon>
        <taxon>Chordata</taxon>
        <taxon>Craniata</taxon>
        <taxon>Vertebrata</taxon>
        <taxon>Euteleostomi</taxon>
        <taxon>Actinopterygii</taxon>
        <taxon>Neopterygii</taxon>
        <taxon>Teleostei</taxon>
        <taxon>Neoteleostei</taxon>
        <taxon>Acanthomorphata</taxon>
        <taxon>Ovalentaria</taxon>
        <taxon>Atherinomorphae</taxon>
        <taxon>Cyprinodontiformes</taxon>
        <taxon>Goodeidae</taxon>
        <taxon>Xenoophorus</taxon>
    </lineage>
</organism>
<dbReference type="Proteomes" id="UP001434883">
    <property type="component" value="Unassembled WGS sequence"/>
</dbReference>
<gene>
    <name evidence="1" type="ORF">XENOCAPTIV_030166</name>
</gene>
<proteinExistence type="predicted"/>
<protein>
    <submittedName>
        <fullName evidence="1">Uncharacterized protein</fullName>
    </submittedName>
</protein>
<evidence type="ECO:0000313" key="2">
    <source>
        <dbReference type="Proteomes" id="UP001434883"/>
    </source>
</evidence>
<name>A0ABV0RLV9_9TELE</name>
<comment type="caution">
    <text evidence="1">The sequence shown here is derived from an EMBL/GenBank/DDBJ whole genome shotgun (WGS) entry which is preliminary data.</text>
</comment>
<keyword evidence="2" id="KW-1185">Reference proteome</keyword>
<evidence type="ECO:0000313" key="1">
    <source>
        <dbReference type="EMBL" id="MEQ2208432.1"/>
    </source>
</evidence>
<reference evidence="1 2" key="1">
    <citation type="submission" date="2021-06" db="EMBL/GenBank/DDBJ databases">
        <authorList>
            <person name="Palmer J.M."/>
        </authorList>
    </citation>
    <scope>NUCLEOTIDE SEQUENCE [LARGE SCALE GENOMIC DNA]</scope>
    <source>
        <strain evidence="1 2">XC_2019</strain>
        <tissue evidence="1">Muscle</tissue>
    </source>
</reference>